<evidence type="ECO:0000259" key="3">
    <source>
        <dbReference type="Pfam" id="PF00685"/>
    </source>
</evidence>
<evidence type="ECO:0000256" key="2">
    <source>
        <dbReference type="ARBA" id="ARBA00022679"/>
    </source>
</evidence>
<reference evidence="4" key="1">
    <citation type="submission" date="2022-01" db="EMBL/GenBank/DDBJ databases">
        <authorList>
            <person name="King R."/>
        </authorList>
    </citation>
    <scope>NUCLEOTIDE SEQUENCE</scope>
</reference>
<protein>
    <recommendedName>
        <fullName evidence="3">Sulfotransferase domain-containing protein</fullName>
    </recommendedName>
</protein>
<dbReference type="InterPro" id="IPR027417">
    <property type="entry name" value="P-loop_NTPase"/>
</dbReference>
<accession>A0A9N9X8R0</accession>
<evidence type="ECO:0000313" key="4">
    <source>
        <dbReference type="EMBL" id="CAG9829238.1"/>
    </source>
</evidence>
<comment type="similarity">
    <text evidence="1">Belongs to the sulfotransferase 1 family.</text>
</comment>
<organism evidence="4 5">
    <name type="scientific">Diabrotica balteata</name>
    <name type="common">Banded cucumber beetle</name>
    <dbReference type="NCBI Taxonomy" id="107213"/>
    <lineage>
        <taxon>Eukaryota</taxon>
        <taxon>Metazoa</taxon>
        <taxon>Ecdysozoa</taxon>
        <taxon>Arthropoda</taxon>
        <taxon>Hexapoda</taxon>
        <taxon>Insecta</taxon>
        <taxon>Pterygota</taxon>
        <taxon>Neoptera</taxon>
        <taxon>Endopterygota</taxon>
        <taxon>Coleoptera</taxon>
        <taxon>Polyphaga</taxon>
        <taxon>Cucujiformia</taxon>
        <taxon>Chrysomeloidea</taxon>
        <taxon>Chrysomelidae</taxon>
        <taxon>Galerucinae</taxon>
        <taxon>Diabroticina</taxon>
        <taxon>Diabroticites</taxon>
        <taxon>Diabrotica</taxon>
    </lineage>
</organism>
<feature type="domain" description="Sulfotransferase" evidence="3">
    <location>
        <begin position="78"/>
        <end position="188"/>
    </location>
</feature>
<gene>
    <name evidence="4" type="ORF">DIABBA_LOCUS3079</name>
</gene>
<dbReference type="PANTHER" id="PTHR11783">
    <property type="entry name" value="SULFOTRANSFERASE SULT"/>
    <property type="match status" value="1"/>
</dbReference>
<dbReference type="GO" id="GO:0008146">
    <property type="term" value="F:sulfotransferase activity"/>
    <property type="evidence" value="ECO:0007669"/>
    <property type="project" value="InterPro"/>
</dbReference>
<sequence length="284" mass="33019">MSPTPTYIENISTGDSDNKKKAFPYEIVQVCDKTNQELLNFFKGEKDRFLQIGPKKWLFPSGYEAEAANYYNFSIRSDDVFVVTFPRSGTTLTQEMVWLLANNLDYSTAARIPLKQRFPFFEFSSFVHKKMKEQFLQENQSYPERCAMIENLCYPRWKQLEGTNGRRFIKTHLPLSLLPPNLLDSGCKNLDPVLQKLSKFLGKNYSTEEMSYLSNHLSIDNFKNNKSVNNEDFKDLGILNRTEGNFVRSGKSGGWRSYFDDEINVQADKWIEENLSLLNIQFPK</sequence>
<keyword evidence="2" id="KW-0808">Transferase</keyword>
<dbReference type="InterPro" id="IPR000863">
    <property type="entry name" value="Sulfotransferase_dom"/>
</dbReference>
<dbReference type="OrthoDB" id="205623at2759"/>
<evidence type="ECO:0000256" key="1">
    <source>
        <dbReference type="ARBA" id="ARBA00005771"/>
    </source>
</evidence>
<keyword evidence="5" id="KW-1185">Reference proteome</keyword>
<dbReference type="EMBL" id="OU898277">
    <property type="protein sequence ID" value="CAG9829238.1"/>
    <property type="molecule type" value="Genomic_DNA"/>
</dbReference>
<dbReference type="SUPFAM" id="SSF52540">
    <property type="entry name" value="P-loop containing nucleoside triphosphate hydrolases"/>
    <property type="match status" value="1"/>
</dbReference>
<dbReference type="Gene3D" id="3.40.50.300">
    <property type="entry name" value="P-loop containing nucleotide triphosphate hydrolases"/>
    <property type="match status" value="2"/>
</dbReference>
<dbReference type="AlphaFoldDB" id="A0A9N9X8R0"/>
<proteinExistence type="inferred from homology"/>
<dbReference type="Pfam" id="PF00685">
    <property type="entry name" value="Sulfotransfer_1"/>
    <property type="match status" value="1"/>
</dbReference>
<dbReference type="Proteomes" id="UP001153709">
    <property type="component" value="Chromosome 2"/>
</dbReference>
<evidence type="ECO:0000313" key="5">
    <source>
        <dbReference type="Proteomes" id="UP001153709"/>
    </source>
</evidence>
<name>A0A9N9X8R0_DIABA</name>